<evidence type="ECO:0000313" key="10">
    <source>
        <dbReference type="Proteomes" id="UP000295063"/>
    </source>
</evidence>
<dbReference type="PROSITE" id="PS01116">
    <property type="entry name" value="XANTH_URACIL_PERMASE"/>
    <property type="match status" value="1"/>
</dbReference>
<accession>A0A4R1PZV0</accession>
<feature type="transmembrane region" description="Helical" evidence="8">
    <location>
        <begin position="377"/>
        <end position="399"/>
    </location>
</feature>
<dbReference type="NCBIfam" id="NF037981">
    <property type="entry name" value="NCS2_1"/>
    <property type="match status" value="1"/>
</dbReference>
<reference evidence="9 10" key="1">
    <citation type="submission" date="2019-03" db="EMBL/GenBank/DDBJ databases">
        <title>Genomic Encyclopedia of Type Strains, Phase IV (KMG-IV): sequencing the most valuable type-strain genomes for metagenomic binning, comparative biology and taxonomic classification.</title>
        <authorList>
            <person name="Goeker M."/>
        </authorList>
    </citation>
    <scope>NUCLEOTIDE SEQUENCE [LARGE SCALE GENOMIC DNA]</scope>
    <source>
        <strain evidence="9 10">DSM 15969</strain>
    </source>
</reference>
<evidence type="ECO:0000256" key="4">
    <source>
        <dbReference type="ARBA" id="ARBA00022475"/>
    </source>
</evidence>
<feature type="transmembrane region" description="Helical" evidence="8">
    <location>
        <begin position="106"/>
        <end position="125"/>
    </location>
</feature>
<feature type="transmembrane region" description="Helical" evidence="8">
    <location>
        <begin position="192"/>
        <end position="212"/>
    </location>
</feature>
<evidence type="ECO:0000256" key="5">
    <source>
        <dbReference type="ARBA" id="ARBA00022692"/>
    </source>
</evidence>
<name>A0A4R1PZV0_9FIRM</name>
<dbReference type="PANTHER" id="PTHR42810:SF4">
    <property type="entry name" value="URIC ACID TRANSPORTER UACT"/>
    <property type="match status" value="1"/>
</dbReference>
<dbReference type="GO" id="GO:0042907">
    <property type="term" value="F:xanthine transmembrane transporter activity"/>
    <property type="evidence" value="ECO:0007669"/>
    <property type="project" value="TreeGrafter"/>
</dbReference>
<dbReference type="GO" id="GO:0005886">
    <property type="term" value="C:plasma membrane"/>
    <property type="evidence" value="ECO:0007669"/>
    <property type="project" value="UniProtKB-SubCell"/>
</dbReference>
<organism evidence="9 10">
    <name type="scientific">Anaerospora hongkongensis</name>
    <dbReference type="NCBI Taxonomy" id="244830"/>
    <lineage>
        <taxon>Bacteria</taxon>
        <taxon>Bacillati</taxon>
        <taxon>Bacillota</taxon>
        <taxon>Negativicutes</taxon>
        <taxon>Selenomonadales</taxon>
        <taxon>Sporomusaceae</taxon>
        <taxon>Anaerospora</taxon>
    </lineage>
</organism>
<feature type="transmembrane region" description="Helical" evidence="8">
    <location>
        <begin position="405"/>
        <end position="428"/>
    </location>
</feature>
<feature type="transmembrane region" description="Helical" evidence="8">
    <location>
        <begin position="347"/>
        <end position="365"/>
    </location>
</feature>
<comment type="caution">
    <text evidence="9">The sequence shown here is derived from an EMBL/GenBank/DDBJ whole genome shotgun (WGS) entry which is preliminary data.</text>
</comment>
<evidence type="ECO:0000256" key="8">
    <source>
        <dbReference type="SAM" id="Phobius"/>
    </source>
</evidence>
<sequence length="447" mass="47179">MQEEKVRHPVDEMLPLGQLFTYGLQHVLAMYAGAVAVPLIIANALGLSREQLIYLINADLFTCGIATIIQTVGFWNMGIKIPIIQGVTFAAVTPMIIIGKTHGLPGIYGSIIVAGIVTYLISPYFSRLLRFFPPVVTGTIITVIGITLMPVAVRWAGGGNPAAKDFASASYILIALITLVLVLFFYRYFKGFLSNIAVLLGLIFGTIISSFFGMVNFSQVPNAAWLGITTPFAFGMPVFDFASIAAMVLVMLVVMTETTGDCIAIGEIIEKPVTQKDLTRCLRADGFSTLLGGILNSFPYTAFAQNVGLVGLTRVKSRFVVAAAGVILVVLGLFPKLAAVIAAIPNAVLGGAGIAMFGMVAASGIKTLSKVKFDGTHNIMVVAISLGVGMITLAVPNFYHNFPSWAQVILHSGITAGSVAAILLNALLNGTEDTAHTETDATQSGGA</sequence>
<evidence type="ECO:0000256" key="3">
    <source>
        <dbReference type="ARBA" id="ARBA00022448"/>
    </source>
</evidence>
<keyword evidence="10" id="KW-1185">Reference proteome</keyword>
<feature type="transmembrane region" description="Helical" evidence="8">
    <location>
        <begin position="81"/>
        <end position="99"/>
    </location>
</feature>
<keyword evidence="7 8" id="KW-0472">Membrane</keyword>
<keyword evidence="6 8" id="KW-1133">Transmembrane helix</keyword>
<feature type="transmembrane region" description="Helical" evidence="8">
    <location>
        <begin position="165"/>
        <end position="186"/>
    </location>
</feature>
<evidence type="ECO:0000256" key="6">
    <source>
        <dbReference type="ARBA" id="ARBA00022989"/>
    </source>
</evidence>
<feature type="transmembrane region" description="Helical" evidence="8">
    <location>
        <begin position="224"/>
        <end position="254"/>
    </location>
</feature>
<keyword evidence="4" id="KW-1003">Cell membrane</keyword>
<dbReference type="InterPro" id="IPR006042">
    <property type="entry name" value="Xan_ur_permease"/>
</dbReference>
<dbReference type="InterPro" id="IPR006043">
    <property type="entry name" value="NCS2"/>
</dbReference>
<keyword evidence="5 8" id="KW-0812">Transmembrane</keyword>
<dbReference type="NCBIfam" id="TIGR00801">
    <property type="entry name" value="ncs2"/>
    <property type="match status" value="1"/>
</dbReference>
<evidence type="ECO:0000256" key="1">
    <source>
        <dbReference type="ARBA" id="ARBA00004651"/>
    </source>
</evidence>
<dbReference type="NCBIfam" id="TIGR03173">
    <property type="entry name" value="pbuX"/>
    <property type="match status" value="1"/>
</dbReference>
<dbReference type="Pfam" id="PF00860">
    <property type="entry name" value="Xan_ur_permease"/>
    <property type="match status" value="1"/>
</dbReference>
<dbReference type="InterPro" id="IPR017588">
    <property type="entry name" value="UacT-like"/>
</dbReference>
<feature type="transmembrane region" description="Helical" evidence="8">
    <location>
        <begin position="20"/>
        <end position="45"/>
    </location>
</feature>
<feature type="transmembrane region" description="Helical" evidence="8">
    <location>
        <begin position="131"/>
        <end position="153"/>
    </location>
</feature>
<dbReference type="EMBL" id="SLUI01000003">
    <property type="protein sequence ID" value="TCL38583.1"/>
    <property type="molecule type" value="Genomic_DNA"/>
</dbReference>
<dbReference type="AlphaFoldDB" id="A0A4R1PZV0"/>
<evidence type="ECO:0000256" key="7">
    <source>
        <dbReference type="ARBA" id="ARBA00023136"/>
    </source>
</evidence>
<gene>
    <name evidence="9" type="ORF">EV210_10355</name>
</gene>
<evidence type="ECO:0000313" key="9">
    <source>
        <dbReference type="EMBL" id="TCL38583.1"/>
    </source>
</evidence>
<comment type="similarity">
    <text evidence="2">Belongs to the nucleobase:cation symporter-2 (NCS2) (TC 2.A.40) family.</text>
</comment>
<dbReference type="Proteomes" id="UP000295063">
    <property type="component" value="Unassembled WGS sequence"/>
</dbReference>
<dbReference type="PANTHER" id="PTHR42810">
    <property type="entry name" value="PURINE PERMEASE C1399.01C-RELATED"/>
    <property type="match status" value="1"/>
</dbReference>
<feature type="transmembrane region" description="Helical" evidence="8">
    <location>
        <begin position="52"/>
        <end position="75"/>
    </location>
</feature>
<protein>
    <submittedName>
        <fullName evidence="9">NCS2 family nucleobase:cation symporter-2</fullName>
    </submittedName>
</protein>
<comment type="subcellular location">
    <subcellularLocation>
        <location evidence="1">Cell membrane</location>
        <topology evidence="1">Multi-pass membrane protein</topology>
    </subcellularLocation>
</comment>
<feature type="transmembrane region" description="Helical" evidence="8">
    <location>
        <begin position="319"/>
        <end position="341"/>
    </location>
</feature>
<evidence type="ECO:0000256" key="2">
    <source>
        <dbReference type="ARBA" id="ARBA00008821"/>
    </source>
</evidence>
<keyword evidence="3" id="KW-0813">Transport</keyword>
<proteinExistence type="inferred from homology"/>